<feature type="non-terminal residue" evidence="2">
    <location>
        <position position="306"/>
    </location>
</feature>
<feature type="non-terminal residue" evidence="2">
    <location>
        <position position="1"/>
    </location>
</feature>
<protein>
    <submittedName>
        <fullName evidence="2">Aminotransferase, class IV</fullName>
    </submittedName>
</protein>
<dbReference type="GO" id="GO:0008483">
    <property type="term" value="F:transaminase activity"/>
    <property type="evidence" value="ECO:0007669"/>
    <property type="project" value="UniProtKB-KW"/>
</dbReference>
<proteinExistence type="predicted"/>
<keyword evidence="2" id="KW-0808">Transferase</keyword>
<accession>A0A6J4RMF0</accession>
<feature type="compositionally biased region" description="Low complexity" evidence="1">
    <location>
        <begin position="172"/>
        <end position="183"/>
    </location>
</feature>
<sequence length="306" mass="33543">AAEGHARGGSRQAQRAGARVHKRHVLPSRRGEDLRLRLGLSSRGRGLGGPAAARGRLRLSRGAPRPPLRGGQGDRAGDRDDARGGHGGPPRDGAAQRHDGRRPRPAHGHPRRQKDAIPGPAPRRRRPERRDHRGAQAGRPGGQGAGRPPLHLDGEAPAAGHPRPETQQPQQATRGRGAPAGARSGRRRGPYARPDGRRRHLQRDQLLCCQARGGLDLDRPLQPQRHHAPDGGRALQGRRDTRLRAPLLPHRGLRRRRGVRHRYLRRPDPRHRGGRENHRLGGHGPDDPPPEQPLHRGRCALGLRGL</sequence>
<feature type="compositionally biased region" description="Basic residues" evidence="1">
    <location>
        <begin position="18"/>
        <end position="27"/>
    </location>
</feature>
<gene>
    <name evidence="2" type="ORF">AVDCRST_MAG05-592</name>
</gene>
<feature type="compositionally biased region" description="Low complexity" evidence="1">
    <location>
        <begin position="37"/>
        <end position="54"/>
    </location>
</feature>
<organism evidence="2">
    <name type="scientific">uncultured Rubrobacteraceae bacterium</name>
    <dbReference type="NCBI Taxonomy" id="349277"/>
    <lineage>
        <taxon>Bacteria</taxon>
        <taxon>Bacillati</taxon>
        <taxon>Actinomycetota</taxon>
        <taxon>Rubrobacteria</taxon>
        <taxon>Rubrobacterales</taxon>
        <taxon>Rubrobacteraceae</taxon>
        <taxon>environmental samples</taxon>
    </lineage>
</organism>
<feature type="compositionally biased region" description="Basic residues" evidence="1">
    <location>
        <begin position="184"/>
        <end position="201"/>
    </location>
</feature>
<reference evidence="2" key="1">
    <citation type="submission" date="2020-02" db="EMBL/GenBank/DDBJ databases">
        <authorList>
            <person name="Meier V. D."/>
        </authorList>
    </citation>
    <scope>NUCLEOTIDE SEQUENCE</scope>
    <source>
        <strain evidence="2">AVDCRST_MAG05</strain>
    </source>
</reference>
<dbReference type="AlphaFoldDB" id="A0A6J4RMF0"/>
<evidence type="ECO:0000313" key="2">
    <source>
        <dbReference type="EMBL" id="CAA9471462.1"/>
    </source>
</evidence>
<feature type="compositionally biased region" description="Basic and acidic residues" evidence="1">
    <location>
        <begin position="75"/>
        <end position="84"/>
    </location>
</feature>
<feature type="region of interest" description="Disordered" evidence="1">
    <location>
        <begin position="216"/>
        <end position="306"/>
    </location>
</feature>
<feature type="compositionally biased region" description="Basic residues" evidence="1">
    <location>
        <begin position="251"/>
        <end position="264"/>
    </location>
</feature>
<dbReference type="EMBL" id="CADCVM010000070">
    <property type="protein sequence ID" value="CAA9471462.1"/>
    <property type="molecule type" value="Genomic_DNA"/>
</dbReference>
<feature type="compositionally biased region" description="Basic residues" evidence="1">
    <location>
        <begin position="99"/>
        <end position="112"/>
    </location>
</feature>
<feature type="compositionally biased region" description="Basic and acidic residues" evidence="1">
    <location>
        <begin position="265"/>
        <end position="279"/>
    </location>
</feature>
<evidence type="ECO:0000256" key="1">
    <source>
        <dbReference type="SAM" id="MobiDB-lite"/>
    </source>
</evidence>
<name>A0A6J4RMF0_9ACTN</name>
<feature type="region of interest" description="Disordered" evidence="1">
    <location>
        <begin position="1"/>
        <end position="203"/>
    </location>
</feature>
<keyword evidence="2" id="KW-0032">Aminotransferase</keyword>